<protein>
    <submittedName>
        <fullName evidence="2">Uncharacterized protein</fullName>
    </submittedName>
</protein>
<accession>A0A0B7AAG4</accession>
<evidence type="ECO:0000313" key="2">
    <source>
        <dbReference type="EMBL" id="CEK76930.1"/>
    </source>
</evidence>
<proteinExistence type="predicted"/>
<dbReference type="EMBL" id="HACG01030065">
    <property type="protein sequence ID" value="CEK76930.1"/>
    <property type="molecule type" value="Transcribed_RNA"/>
</dbReference>
<dbReference type="EMBL" id="HACG01030064">
    <property type="protein sequence ID" value="CEK76929.1"/>
    <property type="molecule type" value="Transcribed_RNA"/>
</dbReference>
<reference evidence="2" key="1">
    <citation type="submission" date="2014-12" db="EMBL/GenBank/DDBJ databases">
        <title>Insight into the proteome of Arion vulgaris.</title>
        <authorList>
            <person name="Aradska J."/>
            <person name="Bulat T."/>
            <person name="Smidak R."/>
            <person name="Sarate P."/>
            <person name="Gangsoo J."/>
            <person name="Sialana F."/>
            <person name="Bilban M."/>
            <person name="Lubec G."/>
        </authorList>
    </citation>
    <scope>NUCLEOTIDE SEQUENCE</scope>
    <source>
        <tissue evidence="2">Skin</tissue>
    </source>
</reference>
<gene>
    <name evidence="2" type="primary">ORF102191</name>
    <name evidence="1" type="synonym">ORF102190</name>
</gene>
<name>A0A0B7AAG4_9EUPU</name>
<evidence type="ECO:0000313" key="1">
    <source>
        <dbReference type="EMBL" id="CEK76929.1"/>
    </source>
</evidence>
<organism evidence="2">
    <name type="scientific">Arion vulgaris</name>
    <dbReference type="NCBI Taxonomy" id="1028688"/>
    <lineage>
        <taxon>Eukaryota</taxon>
        <taxon>Metazoa</taxon>
        <taxon>Spiralia</taxon>
        <taxon>Lophotrochozoa</taxon>
        <taxon>Mollusca</taxon>
        <taxon>Gastropoda</taxon>
        <taxon>Heterobranchia</taxon>
        <taxon>Euthyneura</taxon>
        <taxon>Panpulmonata</taxon>
        <taxon>Eupulmonata</taxon>
        <taxon>Stylommatophora</taxon>
        <taxon>Helicina</taxon>
        <taxon>Arionoidea</taxon>
        <taxon>Arionidae</taxon>
        <taxon>Arion</taxon>
    </lineage>
</organism>
<sequence length="49" mass="5512">CGIPGNERADTSAKEGATQELKNQIIAFQEKKTFIKAIRKEYQQTITTI</sequence>
<feature type="non-terminal residue" evidence="2">
    <location>
        <position position="1"/>
    </location>
</feature>
<dbReference type="AlphaFoldDB" id="A0A0B7AAG4"/>